<feature type="disulfide bond" evidence="24">
    <location>
        <begin position="114"/>
        <end position="123"/>
    </location>
</feature>
<dbReference type="InterPro" id="IPR012224">
    <property type="entry name" value="Pept_S1A_FX"/>
</dbReference>
<dbReference type="GO" id="GO:0046872">
    <property type="term" value="F:metal ion binding"/>
    <property type="evidence" value="ECO:0007669"/>
    <property type="project" value="UniProtKB-KW"/>
</dbReference>
<reference evidence="30 31" key="1">
    <citation type="submission" date="2024-09" db="EMBL/GenBank/DDBJ databases">
        <title>A chromosome-level genome assembly of Gray's grenadier anchovy, Coilia grayii.</title>
        <authorList>
            <person name="Fu Z."/>
        </authorList>
    </citation>
    <scope>NUCLEOTIDE SEQUENCE [LARGE SCALE GENOMIC DNA]</scope>
    <source>
        <strain evidence="30">G4</strain>
        <tissue evidence="30">Muscle</tissue>
    </source>
</reference>
<dbReference type="InterPro" id="IPR009003">
    <property type="entry name" value="Peptidase_S1_PA"/>
</dbReference>
<feature type="domain" description="Gla" evidence="29">
    <location>
        <begin position="42"/>
        <end position="88"/>
    </location>
</feature>
<evidence type="ECO:0000256" key="18">
    <source>
        <dbReference type="ARBA" id="ARBA00023145"/>
    </source>
</evidence>
<dbReference type="SUPFAM" id="SSF57630">
    <property type="entry name" value="GLA-domain"/>
    <property type="match status" value="1"/>
</dbReference>
<evidence type="ECO:0000256" key="6">
    <source>
        <dbReference type="ARBA" id="ARBA00022479"/>
    </source>
</evidence>
<feature type="domain" description="Peptidase S1" evidence="28">
    <location>
        <begin position="285"/>
        <end position="521"/>
    </location>
</feature>
<comment type="function">
    <text evidence="2">Factor IX is a vitamin K-dependent plasma protein that participates in the intrinsic pathway of blood coagulation by converting factor X to its active form in the presence of Ca(2+) ions, phospholipids, and factor VIIIa.</text>
</comment>
<dbReference type="PIRSF" id="PIRSF001143">
    <property type="entry name" value="Factor_X"/>
    <property type="match status" value="1"/>
</dbReference>
<dbReference type="EMBL" id="JBHFQA010000008">
    <property type="protein sequence ID" value="KAL2094699.1"/>
    <property type="molecule type" value="Genomic_DNA"/>
</dbReference>
<dbReference type="SMART" id="SM00181">
    <property type="entry name" value="EGF"/>
    <property type="match status" value="2"/>
</dbReference>
<evidence type="ECO:0000259" key="29">
    <source>
        <dbReference type="PROSITE" id="PS50998"/>
    </source>
</evidence>
<evidence type="ECO:0000256" key="20">
    <source>
        <dbReference type="ARBA" id="ARBA00023180"/>
    </source>
</evidence>
<dbReference type="PANTHER" id="PTHR24278:SF31">
    <property type="entry name" value="COAGULATION FACTOR IX"/>
    <property type="match status" value="1"/>
</dbReference>
<evidence type="ECO:0000256" key="5">
    <source>
        <dbReference type="ARBA" id="ARBA00019454"/>
    </source>
</evidence>
<dbReference type="PRINTS" id="PR00722">
    <property type="entry name" value="CHYMOTRYPSIN"/>
</dbReference>
<dbReference type="PROSITE" id="PS01187">
    <property type="entry name" value="EGF_CA"/>
    <property type="match status" value="1"/>
</dbReference>
<evidence type="ECO:0000256" key="14">
    <source>
        <dbReference type="ARBA" id="ARBA00022825"/>
    </source>
</evidence>
<evidence type="ECO:0000256" key="25">
    <source>
        <dbReference type="RuleBase" id="RU363034"/>
    </source>
</evidence>
<dbReference type="InterPro" id="IPR017857">
    <property type="entry name" value="Coagulation_fac-like_Gla_dom"/>
</dbReference>
<feature type="active site" description="Charge relay system" evidence="23">
    <location>
        <position position="473"/>
    </location>
</feature>
<keyword evidence="20" id="KW-0325">Glycoprotein</keyword>
<keyword evidence="18" id="KW-0865">Zymogen</keyword>
<comment type="caution">
    <text evidence="30">The sequence shown here is derived from an EMBL/GenBank/DDBJ whole genome shotgun (WGS) entry which is preliminary data.</text>
</comment>
<feature type="active site" description="Charge relay system" evidence="23">
    <location>
        <position position="376"/>
    </location>
</feature>
<dbReference type="AlphaFoldDB" id="A0ABD1K6F2"/>
<dbReference type="InterPro" id="IPR001881">
    <property type="entry name" value="EGF-like_Ca-bd_dom"/>
</dbReference>
<dbReference type="PRINTS" id="PR00001">
    <property type="entry name" value="GLABLOOD"/>
</dbReference>
<protein>
    <recommendedName>
        <fullName evidence="5">Coagulation factor IX</fullName>
        <ecNumber evidence="4">3.4.21.22</ecNumber>
    </recommendedName>
    <alternativeName>
        <fullName evidence="22">Christmas factor</fullName>
    </alternativeName>
</protein>
<dbReference type="GO" id="GO:0006508">
    <property type="term" value="P:proteolysis"/>
    <property type="evidence" value="ECO:0007669"/>
    <property type="project" value="UniProtKB-KW"/>
</dbReference>
<evidence type="ECO:0000259" key="28">
    <source>
        <dbReference type="PROSITE" id="PS50240"/>
    </source>
</evidence>
<evidence type="ECO:0000256" key="15">
    <source>
        <dbReference type="ARBA" id="ARBA00022837"/>
    </source>
</evidence>
<dbReference type="InterPro" id="IPR000152">
    <property type="entry name" value="EGF-type_Asp/Asn_hydroxyl_site"/>
</dbReference>
<dbReference type="InterPro" id="IPR043504">
    <property type="entry name" value="Peptidase_S1_PA_chymotrypsin"/>
</dbReference>
<comment type="caution">
    <text evidence="24">Lacks conserved residue(s) required for the propagation of feature annotation.</text>
</comment>
<dbReference type="PANTHER" id="PTHR24278">
    <property type="entry name" value="COAGULATION FACTOR"/>
    <property type="match status" value="1"/>
</dbReference>
<evidence type="ECO:0000313" key="30">
    <source>
        <dbReference type="EMBL" id="KAL2094699.1"/>
    </source>
</evidence>
<gene>
    <name evidence="30" type="ORF">ACEWY4_009418</name>
</gene>
<keyword evidence="11" id="KW-0356">Hemostasis</keyword>
<keyword evidence="6" id="KW-0301">Gamma-carboxyglutamic acid</keyword>
<dbReference type="SUPFAM" id="SSF50494">
    <property type="entry name" value="Trypsin-like serine proteases"/>
    <property type="match status" value="1"/>
</dbReference>
<evidence type="ECO:0000256" key="11">
    <source>
        <dbReference type="ARBA" id="ARBA00022696"/>
    </source>
</evidence>
<dbReference type="InterPro" id="IPR018097">
    <property type="entry name" value="EGF_Ca-bd_CS"/>
</dbReference>
<keyword evidence="19 24" id="KW-1015">Disulfide bond</keyword>
<evidence type="ECO:0000256" key="3">
    <source>
        <dbReference type="ARBA" id="ARBA00004613"/>
    </source>
</evidence>
<evidence type="ECO:0000259" key="27">
    <source>
        <dbReference type="PROSITE" id="PS50026"/>
    </source>
</evidence>
<dbReference type="CDD" id="cd00190">
    <property type="entry name" value="Tryp_SPc"/>
    <property type="match status" value="1"/>
</dbReference>
<dbReference type="InterPro" id="IPR000742">
    <property type="entry name" value="EGF"/>
</dbReference>
<comment type="catalytic activity">
    <reaction evidence="1">
        <text>Selective cleavage of Arg-|-Ile bond in factor X to form factor Xa.</text>
        <dbReference type="EC" id="3.4.21.22"/>
    </reaction>
</comment>
<dbReference type="InterPro" id="IPR001314">
    <property type="entry name" value="Peptidase_S1A"/>
</dbReference>
<keyword evidence="10 25" id="KW-0645">Protease</keyword>
<dbReference type="PROSITE" id="PS50240">
    <property type="entry name" value="TRYPSIN_DOM"/>
    <property type="match status" value="1"/>
</dbReference>
<feature type="domain" description="EGF-like" evidence="27">
    <location>
        <begin position="88"/>
        <end position="124"/>
    </location>
</feature>
<keyword evidence="8 24" id="KW-0245">EGF-like domain</keyword>
<proteinExistence type="predicted"/>
<evidence type="ECO:0000256" key="19">
    <source>
        <dbReference type="ARBA" id="ARBA00023157"/>
    </source>
</evidence>
<dbReference type="SMART" id="SM00179">
    <property type="entry name" value="EGF_CA"/>
    <property type="match status" value="2"/>
</dbReference>
<feature type="active site" description="Charge relay system" evidence="23">
    <location>
        <position position="327"/>
    </location>
</feature>
<evidence type="ECO:0000256" key="26">
    <source>
        <dbReference type="SAM" id="SignalP"/>
    </source>
</evidence>
<dbReference type="InterPro" id="IPR001254">
    <property type="entry name" value="Trypsin_dom"/>
</dbReference>
<dbReference type="SMART" id="SM00069">
    <property type="entry name" value="GLA"/>
    <property type="match status" value="1"/>
</dbReference>
<dbReference type="Gene3D" id="2.40.10.10">
    <property type="entry name" value="Trypsin-like serine proteases"/>
    <property type="match status" value="2"/>
</dbReference>
<evidence type="ECO:0000256" key="9">
    <source>
        <dbReference type="ARBA" id="ARBA00022553"/>
    </source>
</evidence>
<keyword evidence="26" id="KW-0732">Signal</keyword>
<evidence type="ECO:0000256" key="10">
    <source>
        <dbReference type="ARBA" id="ARBA00022670"/>
    </source>
</evidence>
<dbReference type="GO" id="GO:0007596">
    <property type="term" value="P:blood coagulation"/>
    <property type="evidence" value="ECO:0007669"/>
    <property type="project" value="UniProtKB-KW"/>
</dbReference>
<dbReference type="PRINTS" id="PR00010">
    <property type="entry name" value="EGFBLOOD"/>
</dbReference>
<dbReference type="Pfam" id="PF00008">
    <property type="entry name" value="EGF"/>
    <property type="match status" value="1"/>
</dbReference>
<keyword evidence="14 25" id="KW-0720">Serine protease</keyword>
<dbReference type="PROSITE" id="PS00010">
    <property type="entry name" value="ASX_HYDROXYL"/>
    <property type="match status" value="1"/>
</dbReference>
<dbReference type="Proteomes" id="UP001591681">
    <property type="component" value="Unassembled WGS sequence"/>
</dbReference>
<evidence type="ECO:0000256" key="17">
    <source>
        <dbReference type="ARBA" id="ARBA00023084"/>
    </source>
</evidence>
<evidence type="ECO:0000256" key="24">
    <source>
        <dbReference type="PROSITE-ProRule" id="PRU00076"/>
    </source>
</evidence>
<dbReference type="PROSITE" id="PS50026">
    <property type="entry name" value="EGF_3"/>
    <property type="match status" value="1"/>
</dbReference>
<keyword evidence="7" id="KW-0964">Secreted</keyword>
<dbReference type="FunFam" id="4.10.740.10:FF:000001">
    <property type="entry name" value="vitamin K-dependent protein S"/>
    <property type="match status" value="1"/>
</dbReference>
<sequence length="529" mass="58854">MGKIFLSLLVLCALADKWFTNGASVFVSQQSATSVLRRHRRYNSGHLEELARDNLERECIEEQCSWEEAREVFEDKEKTMEFWVGYTDGDQCDSNPCQNGAKCKDGMSFYTCFCPAGFSGKNCEIEFARQCDVDNGRCMQFCIEDKVRGATCVCAPGYQLKADKMSCEPLTQYSCGQIGKTIKAQASQRKLIEEETENQNYMALNSHVNDSANARMHSTGNDTLSLTNTTVMAPEAINSVTTGTVVPPEAINSTLQPTADDEIPSWHFYPTLPTIKAHSNTDQRIVGGMEATRGEIPWQVAIINKATGLVFCGGSLLSDVWVITAAHCIVQSQGPFFVRLGEHTVHEDDRTESDHQVSDSILHPKYNAKISLYNHDIALLHLTVPVTFTDYAIPICLGPKSFTEFLMRSTDTSLVSGWGRLLHNGRDSPTLQKVALPYVDRTECKSSSSRDVTSFMFCAGYNTIQQDACQGDSGGPHASKYKDTWFLTGIVSWGEGCAKQGKYGIYTRISRYFHWISNVTGLTLNYSRK</sequence>
<dbReference type="Pfam" id="PF00089">
    <property type="entry name" value="Trypsin"/>
    <property type="match status" value="1"/>
</dbReference>
<dbReference type="PROSITE" id="PS00134">
    <property type="entry name" value="TRYPSIN_HIS"/>
    <property type="match status" value="1"/>
</dbReference>
<organism evidence="30 31">
    <name type="scientific">Coilia grayii</name>
    <name type="common">Gray's grenadier anchovy</name>
    <dbReference type="NCBI Taxonomy" id="363190"/>
    <lineage>
        <taxon>Eukaryota</taxon>
        <taxon>Metazoa</taxon>
        <taxon>Chordata</taxon>
        <taxon>Craniata</taxon>
        <taxon>Vertebrata</taxon>
        <taxon>Euteleostomi</taxon>
        <taxon>Actinopterygii</taxon>
        <taxon>Neopterygii</taxon>
        <taxon>Teleostei</taxon>
        <taxon>Clupei</taxon>
        <taxon>Clupeiformes</taxon>
        <taxon>Clupeoidei</taxon>
        <taxon>Engraulidae</taxon>
        <taxon>Coilinae</taxon>
        <taxon>Coilia</taxon>
    </lineage>
</organism>
<evidence type="ECO:0000256" key="7">
    <source>
        <dbReference type="ARBA" id="ARBA00022525"/>
    </source>
</evidence>
<evidence type="ECO:0000313" key="31">
    <source>
        <dbReference type="Proteomes" id="UP001591681"/>
    </source>
</evidence>
<dbReference type="InterPro" id="IPR035972">
    <property type="entry name" value="GLA-like_dom_SF"/>
</dbReference>
<dbReference type="FunFam" id="2.40.10.10:FF:000013">
    <property type="entry name" value="Coagulation factor X"/>
    <property type="match status" value="1"/>
</dbReference>
<dbReference type="InterPro" id="IPR033116">
    <property type="entry name" value="TRYPSIN_SER"/>
</dbReference>
<accession>A0ABD1K6F2</accession>
<dbReference type="GO" id="GO:0005576">
    <property type="term" value="C:extracellular region"/>
    <property type="evidence" value="ECO:0007669"/>
    <property type="project" value="UniProtKB-SubCell"/>
</dbReference>
<evidence type="ECO:0000256" key="8">
    <source>
        <dbReference type="ARBA" id="ARBA00022536"/>
    </source>
</evidence>
<name>A0ABD1K6F2_9TELE</name>
<dbReference type="PROSITE" id="PS50998">
    <property type="entry name" value="GLA_2"/>
    <property type="match status" value="1"/>
</dbReference>
<dbReference type="PROSITE" id="PS01186">
    <property type="entry name" value="EGF_2"/>
    <property type="match status" value="1"/>
</dbReference>
<dbReference type="FunFam" id="2.10.25.10:FF:000162">
    <property type="entry name" value="Coagulation factor X (Predicted)"/>
    <property type="match status" value="1"/>
</dbReference>
<evidence type="ECO:0000256" key="23">
    <source>
        <dbReference type="PIRSR" id="PIRSR001143-1"/>
    </source>
</evidence>
<dbReference type="InterPro" id="IPR050442">
    <property type="entry name" value="Peptidase_S1_coag_factors"/>
</dbReference>
<dbReference type="PROSITE" id="PS00135">
    <property type="entry name" value="TRYPSIN_SER"/>
    <property type="match status" value="1"/>
</dbReference>
<dbReference type="InterPro" id="IPR000294">
    <property type="entry name" value="GLA_domain"/>
</dbReference>
<keyword evidence="21" id="KW-0379">Hydroxylation</keyword>
<dbReference type="InterPro" id="IPR018114">
    <property type="entry name" value="TRYPSIN_HIS"/>
</dbReference>
<keyword evidence="12" id="KW-0479">Metal-binding</keyword>
<keyword evidence="16" id="KW-0460">Magnesium</keyword>
<dbReference type="EC" id="3.4.21.22" evidence="4"/>
<evidence type="ECO:0000256" key="21">
    <source>
        <dbReference type="ARBA" id="ARBA00023278"/>
    </source>
</evidence>
<dbReference type="PROSITE" id="PS00011">
    <property type="entry name" value="GLA_1"/>
    <property type="match status" value="1"/>
</dbReference>
<keyword evidence="13 25" id="KW-0378">Hydrolase</keyword>
<keyword evidence="15" id="KW-0106">Calcium</keyword>
<evidence type="ECO:0000256" key="2">
    <source>
        <dbReference type="ARBA" id="ARBA00002741"/>
    </source>
</evidence>
<keyword evidence="9" id="KW-0597">Phosphoprotein</keyword>
<evidence type="ECO:0000256" key="12">
    <source>
        <dbReference type="ARBA" id="ARBA00022723"/>
    </source>
</evidence>
<dbReference type="GO" id="GO:0004252">
    <property type="term" value="F:serine-type endopeptidase activity"/>
    <property type="evidence" value="ECO:0007669"/>
    <property type="project" value="UniProtKB-EC"/>
</dbReference>
<keyword evidence="31" id="KW-1185">Reference proteome</keyword>
<dbReference type="SMART" id="SM00020">
    <property type="entry name" value="Tryp_SPc"/>
    <property type="match status" value="1"/>
</dbReference>
<feature type="signal peptide" evidence="26">
    <location>
        <begin position="1"/>
        <end position="15"/>
    </location>
</feature>
<dbReference type="CDD" id="cd00054">
    <property type="entry name" value="EGF_CA"/>
    <property type="match status" value="1"/>
</dbReference>
<dbReference type="Pfam" id="PF00594">
    <property type="entry name" value="Gla"/>
    <property type="match status" value="1"/>
</dbReference>
<evidence type="ECO:0000256" key="22">
    <source>
        <dbReference type="ARBA" id="ARBA00031357"/>
    </source>
</evidence>
<dbReference type="Gene3D" id="4.10.740.10">
    <property type="entry name" value="Coagulation Factor IX"/>
    <property type="match status" value="1"/>
</dbReference>
<evidence type="ECO:0000256" key="16">
    <source>
        <dbReference type="ARBA" id="ARBA00022842"/>
    </source>
</evidence>
<evidence type="ECO:0000256" key="1">
    <source>
        <dbReference type="ARBA" id="ARBA00001368"/>
    </source>
</evidence>
<dbReference type="PROSITE" id="PS00022">
    <property type="entry name" value="EGF_1"/>
    <property type="match status" value="1"/>
</dbReference>
<dbReference type="Gene3D" id="2.10.25.10">
    <property type="entry name" value="Laminin"/>
    <property type="match status" value="2"/>
</dbReference>
<evidence type="ECO:0000256" key="4">
    <source>
        <dbReference type="ARBA" id="ARBA00012066"/>
    </source>
</evidence>
<keyword evidence="17" id="KW-0094">Blood coagulation</keyword>
<comment type="subcellular location">
    <subcellularLocation>
        <location evidence="3">Secreted</location>
    </subcellularLocation>
</comment>
<evidence type="ECO:0000256" key="13">
    <source>
        <dbReference type="ARBA" id="ARBA00022801"/>
    </source>
</evidence>
<dbReference type="Pfam" id="PF14670">
    <property type="entry name" value="FXa_inhibition"/>
    <property type="match status" value="1"/>
</dbReference>
<feature type="chain" id="PRO_5044761263" description="Coagulation factor IX" evidence="26">
    <location>
        <begin position="16"/>
        <end position="529"/>
    </location>
</feature>
<dbReference type="SUPFAM" id="SSF57196">
    <property type="entry name" value="EGF/Laminin"/>
    <property type="match status" value="1"/>
</dbReference>